<reference evidence="5 6" key="1">
    <citation type="submission" date="2019-03" db="EMBL/GenBank/DDBJ databases">
        <title>Novel transposon Tn6433 accelerates the dissemination of tet(E) in Aeromonas from aerobic biofilm under oxytetracycline stress.</title>
        <authorList>
            <person name="Shi Y."/>
            <person name="Tian Z."/>
            <person name="Zhang Y."/>
            <person name="Zhang H."/>
            <person name="Yang M."/>
        </authorList>
    </citation>
    <scope>NUCLEOTIDE SEQUENCE [LARGE SCALE GENOMIC DNA]</scope>
    <source>
        <strain evidence="5 6">R50-22</strain>
    </source>
</reference>
<dbReference type="PANTHER" id="PTHR43140:SF1">
    <property type="entry name" value="TYPE I RESTRICTION ENZYME ECOKI SPECIFICITY SUBUNIT"/>
    <property type="match status" value="1"/>
</dbReference>
<accession>A0ABX6NSK0</accession>
<dbReference type="InterPro" id="IPR000055">
    <property type="entry name" value="Restrct_endonuc_typeI_TRD"/>
</dbReference>
<organism evidence="5 6">
    <name type="scientific">Aeromonas media</name>
    <dbReference type="NCBI Taxonomy" id="651"/>
    <lineage>
        <taxon>Bacteria</taxon>
        <taxon>Pseudomonadati</taxon>
        <taxon>Pseudomonadota</taxon>
        <taxon>Gammaproteobacteria</taxon>
        <taxon>Aeromonadales</taxon>
        <taxon>Aeromonadaceae</taxon>
        <taxon>Aeromonas</taxon>
    </lineage>
</organism>
<keyword evidence="5" id="KW-0255">Endonuclease</keyword>
<sequence>MTTIGLSYSLVKISTKCAPALVGRACLAPSLRGKMLTSVDVSILKLSKDIDERYVVYFLTSNEYLGHLNSAGRGGTRQRIARSDLGDTAFVLPSINEQRTIAAFLDYETARIDQLIAKQQQLIELLKEKRQAVISHAVTKGLNPNAPMKDSGVEWLGQVPEHWVVKRLKHISPKIGVGLVINPSTYVKDDGVYFLFGGDIEEYGFKLEKTRKMSDEDSRSLPQSRLNEGDLVCVRVGYPGITAVIPKLLCGSNCASMMVVRRGLYDSHWLAYCMNSDIGRKQVELVQYGAAQKQYNIADAIEFYFAVPPLAEQKQISEYLYDKRKKFNSLITNAENIIALLQERRTALISAAVTGKIDLRGWQPPKREVAA</sequence>
<protein>
    <submittedName>
        <fullName evidence="5">Restriction endonuclease subunit S</fullName>
    </submittedName>
</protein>
<proteinExistence type="inferred from homology"/>
<evidence type="ECO:0000313" key="5">
    <source>
        <dbReference type="EMBL" id="QJT38270.1"/>
    </source>
</evidence>
<evidence type="ECO:0000256" key="1">
    <source>
        <dbReference type="ARBA" id="ARBA00010923"/>
    </source>
</evidence>
<keyword evidence="2" id="KW-0680">Restriction system</keyword>
<gene>
    <name evidence="5" type="ORF">E4188_06750</name>
</gene>
<dbReference type="PANTHER" id="PTHR43140">
    <property type="entry name" value="TYPE-1 RESTRICTION ENZYME ECOKI SPECIFICITY PROTEIN"/>
    <property type="match status" value="1"/>
</dbReference>
<dbReference type="Proteomes" id="UP000502657">
    <property type="component" value="Chromosome"/>
</dbReference>
<dbReference type="InterPro" id="IPR051212">
    <property type="entry name" value="Type-I_RE_S_subunit"/>
</dbReference>
<keyword evidence="5" id="KW-0378">Hydrolase</keyword>
<dbReference type="Gene3D" id="3.90.220.20">
    <property type="entry name" value="DNA methylase specificity domains"/>
    <property type="match status" value="2"/>
</dbReference>
<keyword evidence="5" id="KW-0540">Nuclease</keyword>
<comment type="similarity">
    <text evidence="1">Belongs to the type-I restriction system S methylase family.</text>
</comment>
<keyword evidence="3" id="KW-0238">DNA-binding</keyword>
<evidence type="ECO:0000259" key="4">
    <source>
        <dbReference type="Pfam" id="PF01420"/>
    </source>
</evidence>
<name>A0ABX6NSK0_AERME</name>
<feature type="domain" description="Type I restriction modification DNA specificity" evidence="4">
    <location>
        <begin position="35"/>
        <end position="124"/>
    </location>
</feature>
<dbReference type="Pfam" id="PF01420">
    <property type="entry name" value="Methylase_S"/>
    <property type="match status" value="1"/>
</dbReference>
<evidence type="ECO:0000256" key="2">
    <source>
        <dbReference type="ARBA" id="ARBA00022747"/>
    </source>
</evidence>
<evidence type="ECO:0000313" key="6">
    <source>
        <dbReference type="Proteomes" id="UP000502657"/>
    </source>
</evidence>
<evidence type="ECO:0000256" key="3">
    <source>
        <dbReference type="ARBA" id="ARBA00023125"/>
    </source>
</evidence>
<dbReference type="Gene3D" id="1.10.287.1120">
    <property type="entry name" value="Bipartite methylase S protein"/>
    <property type="match status" value="1"/>
</dbReference>
<dbReference type="SUPFAM" id="SSF116734">
    <property type="entry name" value="DNA methylase specificity domain"/>
    <property type="match status" value="2"/>
</dbReference>
<dbReference type="GO" id="GO:0004519">
    <property type="term" value="F:endonuclease activity"/>
    <property type="evidence" value="ECO:0007669"/>
    <property type="project" value="UniProtKB-KW"/>
</dbReference>
<dbReference type="InterPro" id="IPR044946">
    <property type="entry name" value="Restrct_endonuc_typeI_TRD_sf"/>
</dbReference>
<keyword evidence="6" id="KW-1185">Reference proteome</keyword>
<dbReference type="EMBL" id="CP038448">
    <property type="protein sequence ID" value="QJT38270.1"/>
    <property type="molecule type" value="Genomic_DNA"/>
</dbReference>